<keyword evidence="4" id="KW-1185">Reference proteome</keyword>
<keyword evidence="1" id="KW-0723">Serine/threonine-protein kinase</keyword>
<dbReference type="InterPro" id="IPR050267">
    <property type="entry name" value="Anti-sigma-factor_SerPK"/>
</dbReference>
<dbReference type="InterPro" id="IPR036890">
    <property type="entry name" value="HATPase_C_sf"/>
</dbReference>
<dbReference type="Pfam" id="PF13581">
    <property type="entry name" value="HATPase_c_2"/>
    <property type="match status" value="1"/>
</dbReference>
<dbReference type="PANTHER" id="PTHR35526:SF3">
    <property type="entry name" value="ANTI-SIGMA-F FACTOR RSBW"/>
    <property type="match status" value="1"/>
</dbReference>
<accession>A0ABR6LSJ4</accession>
<feature type="domain" description="Histidine kinase/HSP90-like ATPase" evidence="2">
    <location>
        <begin position="13"/>
        <end position="126"/>
    </location>
</feature>
<keyword evidence="1" id="KW-0808">Transferase</keyword>
<evidence type="ECO:0000313" key="4">
    <source>
        <dbReference type="Proteomes" id="UP000530530"/>
    </source>
</evidence>
<protein>
    <submittedName>
        <fullName evidence="3">Anti-sigma regulatory factor (Ser/Thr protein kinase)</fullName>
    </submittedName>
</protein>
<sequence>MRLTMPDPTQQFFAAEPESIRRARDFALTTLASWGLSERAEDIRLCISELASNALTHGTAPGHGFLVKIAADDDFVRLEVHDSRGRRPEVRHPDETDTSGRGLLIVEEFSDGWGVEDRQPFGKVVWSRFKAGGTPC</sequence>
<proteinExistence type="predicted"/>
<dbReference type="Proteomes" id="UP000530530">
    <property type="component" value="Unassembled WGS sequence"/>
</dbReference>
<evidence type="ECO:0000256" key="1">
    <source>
        <dbReference type="ARBA" id="ARBA00022527"/>
    </source>
</evidence>
<organism evidence="3 4">
    <name type="scientific">Streptomyces rapamycinicus</name>
    <dbReference type="NCBI Taxonomy" id="1226757"/>
    <lineage>
        <taxon>Bacteria</taxon>
        <taxon>Bacillati</taxon>
        <taxon>Actinomycetota</taxon>
        <taxon>Actinomycetes</taxon>
        <taxon>Kitasatosporales</taxon>
        <taxon>Streptomycetaceae</taxon>
        <taxon>Streptomyces</taxon>
        <taxon>Streptomyces violaceusniger group</taxon>
    </lineage>
</organism>
<dbReference type="CDD" id="cd16936">
    <property type="entry name" value="HATPase_RsbW-like"/>
    <property type="match status" value="1"/>
</dbReference>
<comment type="caution">
    <text evidence="3">The sequence shown here is derived from an EMBL/GenBank/DDBJ whole genome shotgun (WGS) entry which is preliminary data.</text>
</comment>
<reference evidence="3 4" key="1">
    <citation type="submission" date="2020-08" db="EMBL/GenBank/DDBJ databases">
        <title>Sequencing the genomes of 1000 actinobacteria strains.</title>
        <authorList>
            <person name="Klenk H.-P."/>
        </authorList>
    </citation>
    <scope>NUCLEOTIDE SEQUENCE [LARGE SCALE GENOMIC DNA]</scope>
    <source>
        <strain evidence="3 4">DSM 41530</strain>
    </source>
</reference>
<dbReference type="EMBL" id="JACHNG010000001">
    <property type="protein sequence ID" value="MBB4785290.1"/>
    <property type="molecule type" value="Genomic_DNA"/>
</dbReference>
<dbReference type="PANTHER" id="PTHR35526">
    <property type="entry name" value="ANTI-SIGMA-F FACTOR RSBW-RELATED"/>
    <property type="match status" value="1"/>
</dbReference>
<name>A0ABR6LSJ4_9ACTN</name>
<evidence type="ECO:0000259" key="2">
    <source>
        <dbReference type="Pfam" id="PF13581"/>
    </source>
</evidence>
<dbReference type="SUPFAM" id="SSF55874">
    <property type="entry name" value="ATPase domain of HSP90 chaperone/DNA topoisomerase II/histidine kinase"/>
    <property type="match status" value="1"/>
</dbReference>
<gene>
    <name evidence="3" type="ORF">BJY27_006251</name>
</gene>
<keyword evidence="1" id="KW-0418">Kinase</keyword>
<dbReference type="InterPro" id="IPR003594">
    <property type="entry name" value="HATPase_dom"/>
</dbReference>
<evidence type="ECO:0000313" key="3">
    <source>
        <dbReference type="EMBL" id="MBB4785290.1"/>
    </source>
</evidence>
<dbReference type="Gene3D" id="3.30.565.10">
    <property type="entry name" value="Histidine kinase-like ATPase, C-terminal domain"/>
    <property type="match status" value="1"/>
</dbReference>